<dbReference type="AlphaFoldDB" id="A0A4C2ABQ3"/>
<evidence type="ECO:0000313" key="2">
    <source>
        <dbReference type="EMBL" id="GBP97548.1"/>
    </source>
</evidence>
<feature type="region of interest" description="Disordered" evidence="1">
    <location>
        <begin position="180"/>
        <end position="202"/>
    </location>
</feature>
<dbReference type="EMBL" id="BGZK01002954">
    <property type="protein sequence ID" value="GBP97548.1"/>
    <property type="molecule type" value="Genomic_DNA"/>
</dbReference>
<dbReference type="PANTHER" id="PTHR19446">
    <property type="entry name" value="REVERSE TRANSCRIPTASES"/>
    <property type="match status" value="1"/>
</dbReference>
<sequence>MQIVPTFAGPDTEPHKLSGQPPWAIASPRQRETSRQHTETYEAQGTSGIQASYEIELSGFTSSNESRDLRCCYKYEEDFLYCRKVLLTVTQMDDRYPKTNCVIIELLTVAEINVGHSTIQNKDCNITVDSKEVVLGDLLKATCQSRKEHLNLKWHLEKFTEKSIRFLSEPTWAQTEGCAHQEAAHPKRGPKQTGVRGRGEPVGHGIYSVIRETRKNREDVLLQTDSGRVLGPNESATLLAETFFPDDRVDTDYPHHAEVRRQTDGDDRPLLTSGDLPGVDSRFTGAEVKNALKAFHPRKAPGIDGFKSDICQTAIFRDLGVFLAMANKCLELGYFPRAWKVAAIKVIPKPDKGRLCPRPKFYRPIGLLPVLGKTVKRMLVGRLQWH</sequence>
<organism evidence="2 3">
    <name type="scientific">Eumeta variegata</name>
    <name type="common">Bagworm moth</name>
    <name type="synonym">Eumeta japonica</name>
    <dbReference type="NCBI Taxonomy" id="151549"/>
    <lineage>
        <taxon>Eukaryota</taxon>
        <taxon>Metazoa</taxon>
        <taxon>Ecdysozoa</taxon>
        <taxon>Arthropoda</taxon>
        <taxon>Hexapoda</taxon>
        <taxon>Insecta</taxon>
        <taxon>Pterygota</taxon>
        <taxon>Neoptera</taxon>
        <taxon>Endopterygota</taxon>
        <taxon>Lepidoptera</taxon>
        <taxon>Glossata</taxon>
        <taxon>Ditrysia</taxon>
        <taxon>Tineoidea</taxon>
        <taxon>Psychidae</taxon>
        <taxon>Oiketicinae</taxon>
        <taxon>Eumeta</taxon>
    </lineage>
</organism>
<proteinExistence type="predicted"/>
<accession>A0A4C2ABQ3</accession>
<comment type="caution">
    <text evidence="2">The sequence shown here is derived from an EMBL/GenBank/DDBJ whole genome shotgun (WGS) entry which is preliminary data.</text>
</comment>
<keyword evidence="3" id="KW-1185">Reference proteome</keyword>
<name>A0A4C2ABQ3_EUMVA</name>
<dbReference type="Proteomes" id="UP000299102">
    <property type="component" value="Unassembled WGS sequence"/>
</dbReference>
<evidence type="ECO:0000256" key="1">
    <source>
        <dbReference type="SAM" id="MobiDB-lite"/>
    </source>
</evidence>
<protein>
    <submittedName>
        <fullName evidence="2">115 kDa protein in type-1 retrotransposable element R1DM</fullName>
    </submittedName>
</protein>
<feature type="region of interest" description="Disordered" evidence="1">
    <location>
        <begin position="1"/>
        <end position="45"/>
    </location>
</feature>
<gene>
    <name evidence="2" type="ORF">EVAR_68558_1</name>
</gene>
<evidence type="ECO:0000313" key="3">
    <source>
        <dbReference type="Proteomes" id="UP000299102"/>
    </source>
</evidence>
<reference evidence="2 3" key="1">
    <citation type="journal article" date="2019" name="Commun. Biol.">
        <title>The bagworm genome reveals a unique fibroin gene that provides high tensile strength.</title>
        <authorList>
            <person name="Kono N."/>
            <person name="Nakamura H."/>
            <person name="Ohtoshi R."/>
            <person name="Tomita M."/>
            <person name="Numata K."/>
            <person name="Arakawa K."/>
        </authorList>
    </citation>
    <scope>NUCLEOTIDE SEQUENCE [LARGE SCALE GENOMIC DNA]</scope>
</reference>
<feature type="compositionally biased region" description="Basic and acidic residues" evidence="1">
    <location>
        <begin position="29"/>
        <end position="40"/>
    </location>
</feature>
<dbReference type="OrthoDB" id="411871at2759"/>